<dbReference type="AlphaFoldDB" id="A0A1X7T8B9"/>
<reference evidence="1" key="1">
    <citation type="submission" date="2017-05" db="UniProtKB">
        <authorList>
            <consortium name="EnsemblMetazoa"/>
        </authorList>
    </citation>
    <scope>IDENTIFICATION</scope>
</reference>
<organism evidence="1">
    <name type="scientific">Amphimedon queenslandica</name>
    <name type="common">Sponge</name>
    <dbReference type="NCBI Taxonomy" id="400682"/>
    <lineage>
        <taxon>Eukaryota</taxon>
        <taxon>Metazoa</taxon>
        <taxon>Porifera</taxon>
        <taxon>Demospongiae</taxon>
        <taxon>Heteroscleromorpha</taxon>
        <taxon>Haplosclerida</taxon>
        <taxon>Niphatidae</taxon>
        <taxon>Amphimedon</taxon>
    </lineage>
</organism>
<dbReference type="GO" id="GO:0005506">
    <property type="term" value="F:iron ion binding"/>
    <property type="evidence" value="ECO:0007669"/>
    <property type="project" value="InterPro"/>
</dbReference>
<dbReference type="OrthoDB" id="2789670at2759"/>
<accession>A0A1X7T8B9</accession>
<dbReference type="GO" id="GO:0020037">
    <property type="term" value="F:heme binding"/>
    <property type="evidence" value="ECO:0007669"/>
    <property type="project" value="InterPro"/>
</dbReference>
<dbReference type="GO" id="GO:0004497">
    <property type="term" value="F:monooxygenase activity"/>
    <property type="evidence" value="ECO:0007669"/>
    <property type="project" value="InterPro"/>
</dbReference>
<protein>
    <submittedName>
        <fullName evidence="1">Uncharacterized protein</fullName>
    </submittedName>
</protein>
<proteinExistence type="predicted"/>
<dbReference type="Gene3D" id="1.10.630.10">
    <property type="entry name" value="Cytochrome P450"/>
    <property type="match status" value="1"/>
</dbReference>
<name>A0A1X7T8B9_AMPQE</name>
<dbReference type="SUPFAM" id="SSF48264">
    <property type="entry name" value="Cytochrome P450"/>
    <property type="match status" value="1"/>
</dbReference>
<dbReference type="InParanoid" id="A0A1X7T8B9"/>
<dbReference type="EnsemblMetazoa" id="Aqu2.1.10758_001">
    <property type="protein sequence ID" value="Aqu2.1.10758_001"/>
    <property type="gene ID" value="Aqu2.1.10758"/>
</dbReference>
<sequence>MYFEVNDISFFLSSVKAPNPAFDILQFVSFSTSGTRSCGIKLQHQFSCSNSSRHFYFTRLPRLWNKISRQVDLLGYSVPIAKFHLHRLMWSYFEETFNSEDLCTYHFCCPCSKCITSQVNFCYAPYRVLKRLGITHPPVRPFMGNALQVLKLGTISLMNKSISENNNKVFGFYVGAMPNIVVADLDLIKEIT</sequence>
<dbReference type="InterPro" id="IPR036396">
    <property type="entry name" value="Cyt_P450_sf"/>
</dbReference>
<evidence type="ECO:0000313" key="1">
    <source>
        <dbReference type="EnsemblMetazoa" id="Aqu2.1.10758_001"/>
    </source>
</evidence>
<dbReference type="GO" id="GO:0016705">
    <property type="term" value="F:oxidoreductase activity, acting on paired donors, with incorporation or reduction of molecular oxygen"/>
    <property type="evidence" value="ECO:0007669"/>
    <property type="project" value="InterPro"/>
</dbReference>